<organism evidence="10 11">
    <name type="scientific">Lunasporangiospora selenospora</name>
    <dbReference type="NCBI Taxonomy" id="979761"/>
    <lineage>
        <taxon>Eukaryota</taxon>
        <taxon>Fungi</taxon>
        <taxon>Fungi incertae sedis</taxon>
        <taxon>Mucoromycota</taxon>
        <taxon>Mortierellomycotina</taxon>
        <taxon>Mortierellomycetes</taxon>
        <taxon>Mortierellales</taxon>
        <taxon>Mortierellaceae</taxon>
        <taxon>Lunasporangiospora</taxon>
    </lineage>
</organism>
<dbReference type="OrthoDB" id="5600360at2759"/>
<keyword evidence="3" id="KW-0805">Transcription regulation</keyword>
<dbReference type="SMART" id="SM01268">
    <property type="entry name" value="BTD"/>
    <property type="match status" value="1"/>
</dbReference>
<feature type="compositionally biased region" description="Polar residues" evidence="7">
    <location>
        <begin position="93"/>
        <end position="103"/>
    </location>
</feature>
<keyword evidence="4" id="KW-0238">DNA-binding</keyword>
<dbReference type="GO" id="GO:0005634">
    <property type="term" value="C:nucleus"/>
    <property type="evidence" value="ECO:0007669"/>
    <property type="project" value="UniProtKB-SubCell"/>
</dbReference>
<feature type="compositionally biased region" description="Polar residues" evidence="7">
    <location>
        <begin position="179"/>
        <end position="190"/>
    </location>
</feature>
<feature type="region of interest" description="Disordered" evidence="7">
    <location>
        <begin position="46"/>
        <end position="123"/>
    </location>
</feature>
<comment type="subcellular location">
    <subcellularLocation>
        <location evidence="1">Nucleus</location>
    </subcellularLocation>
</comment>
<evidence type="ECO:0000313" key="10">
    <source>
        <dbReference type="EMBL" id="KAF9581271.1"/>
    </source>
</evidence>
<feature type="region of interest" description="Disordered" evidence="7">
    <location>
        <begin position="203"/>
        <end position="243"/>
    </location>
</feature>
<dbReference type="Gene3D" id="2.60.40.1450">
    <property type="entry name" value="LAG1, DNA binding domain"/>
    <property type="match status" value="1"/>
</dbReference>
<comment type="similarity">
    <text evidence="2">Belongs to the Su(H) family.</text>
</comment>
<reference evidence="10" key="1">
    <citation type="journal article" date="2020" name="Fungal Divers.">
        <title>Resolving the Mortierellaceae phylogeny through synthesis of multi-gene phylogenetics and phylogenomics.</title>
        <authorList>
            <person name="Vandepol N."/>
            <person name="Liber J."/>
            <person name="Desiro A."/>
            <person name="Na H."/>
            <person name="Kennedy M."/>
            <person name="Barry K."/>
            <person name="Grigoriev I.V."/>
            <person name="Miller A.N."/>
            <person name="O'Donnell K."/>
            <person name="Stajich J.E."/>
            <person name="Bonito G."/>
        </authorList>
    </citation>
    <scope>NUCLEOTIDE SEQUENCE</scope>
    <source>
        <strain evidence="10">KOD1015</strain>
    </source>
</reference>
<dbReference type="InterPro" id="IPR015351">
    <property type="entry name" value="RBP-J/Cbf11/Cbf12_DNA-bd"/>
</dbReference>
<dbReference type="AlphaFoldDB" id="A0A9P6FV49"/>
<dbReference type="InterPro" id="IPR036358">
    <property type="entry name" value="BTD_sf"/>
</dbReference>
<protein>
    <submittedName>
        <fullName evidence="10">Uncharacterized protein</fullName>
    </submittedName>
</protein>
<evidence type="ECO:0000256" key="6">
    <source>
        <dbReference type="ARBA" id="ARBA00023242"/>
    </source>
</evidence>
<dbReference type="InterPro" id="IPR015350">
    <property type="entry name" value="Beta-trefoil_DNA-bd_dom"/>
</dbReference>
<keyword evidence="6" id="KW-0539">Nucleus</keyword>
<gene>
    <name evidence="10" type="ORF">BGW38_001767</name>
</gene>
<feature type="region of interest" description="Disordered" evidence="7">
    <location>
        <begin position="1"/>
        <end position="24"/>
    </location>
</feature>
<evidence type="ECO:0000259" key="8">
    <source>
        <dbReference type="SMART" id="SM01267"/>
    </source>
</evidence>
<dbReference type="SMART" id="SM01267">
    <property type="entry name" value="LAG1_DNAbind"/>
    <property type="match status" value="1"/>
</dbReference>
<proteinExistence type="inferred from homology"/>
<dbReference type="SUPFAM" id="SSF49417">
    <property type="entry name" value="p53-like transcription factors"/>
    <property type="match status" value="1"/>
</dbReference>
<evidence type="ECO:0000256" key="1">
    <source>
        <dbReference type="ARBA" id="ARBA00004123"/>
    </source>
</evidence>
<feature type="compositionally biased region" description="Pro residues" evidence="7">
    <location>
        <begin position="53"/>
        <end position="74"/>
    </location>
</feature>
<dbReference type="PANTHER" id="PTHR10665">
    <property type="entry name" value="RECOMBINING BINDING PROTEIN SUPPRESSOR OF HAIRLESS"/>
    <property type="match status" value="1"/>
</dbReference>
<dbReference type="GO" id="GO:0000978">
    <property type="term" value="F:RNA polymerase II cis-regulatory region sequence-specific DNA binding"/>
    <property type="evidence" value="ECO:0007669"/>
    <property type="project" value="InterPro"/>
</dbReference>
<evidence type="ECO:0000256" key="5">
    <source>
        <dbReference type="ARBA" id="ARBA00023163"/>
    </source>
</evidence>
<dbReference type="InterPro" id="IPR008967">
    <property type="entry name" value="p53-like_TF_DNA-bd_sf"/>
</dbReference>
<dbReference type="EMBL" id="JAABOA010001579">
    <property type="protein sequence ID" value="KAF9581271.1"/>
    <property type="molecule type" value="Genomic_DNA"/>
</dbReference>
<feature type="region of interest" description="Disordered" evidence="7">
    <location>
        <begin position="142"/>
        <end position="190"/>
    </location>
</feature>
<dbReference type="Proteomes" id="UP000780801">
    <property type="component" value="Unassembled WGS sequence"/>
</dbReference>
<evidence type="ECO:0000313" key="11">
    <source>
        <dbReference type="Proteomes" id="UP000780801"/>
    </source>
</evidence>
<keyword evidence="11" id="KW-1185">Reference proteome</keyword>
<feature type="domain" description="RBP-J/Cbf11/Cbf12 DNA binding" evidence="8">
    <location>
        <begin position="307"/>
        <end position="466"/>
    </location>
</feature>
<evidence type="ECO:0000259" key="9">
    <source>
        <dbReference type="SMART" id="SM01268"/>
    </source>
</evidence>
<dbReference type="InterPro" id="IPR040159">
    <property type="entry name" value="CLS_fam"/>
</dbReference>
<keyword evidence="5" id="KW-0804">Transcription</keyword>
<dbReference type="Pfam" id="PF09270">
    <property type="entry name" value="BTD"/>
    <property type="match status" value="1"/>
</dbReference>
<feature type="compositionally biased region" description="Basic residues" evidence="7">
    <location>
        <begin position="218"/>
        <end position="231"/>
    </location>
</feature>
<feature type="domain" description="Beta-trefoil DNA-binding" evidence="9">
    <location>
        <begin position="467"/>
        <end position="649"/>
    </location>
</feature>
<evidence type="ECO:0000256" key="4">
    <source>
        <dbReference type="ARBA" id="ARBA00023125"/>
    </source>
</evidence>
<dbReference type="Gene3D" id="2.80.10.50">
    <property type="match status" value="1"/>
</dbReference>
<name>A0A9P6FV49_9FUNG</name>
<evidence type="ECO:0000256" key="7">
    <source>
        <dbReference type="SAM" id="MobiDB-lite"/>
    </source>
</evidence>
<dbReference type="SUPFAM" id="SSF110217">
    <property type="entry name" value="DNA-binding protein LAG-1 (CSL)"/>
    <property type="match status" value="1"/>
</dbReference>
<dbReference type="GO" id="GO:0001228">
    <property type="term" value="F:DNA-binding transcription activator activity, RNA polymerase II-specific"/>
    <property type="evidence" value="ECO:0007669"/>
    <property type="project" value="InterPro"/>
</dbReference>
<comment type="caution">
    <text evidence="10">The sequence shown here is derived from an EMBL/GenBank/DDBJ whole genome shotgun (WGS) entry which is preliminary data.</text>
</comment>
<dbReference type="Pfam" id="PF09271">
    <property type="entry name" value="LAG1-DNAbind"/>
    <property type="match status" value="1"/>
</dbReference>
<accession>A0A9P6FV49</accession>
<evidence type="ECO:0000256" key="2">
    <source>
        <dbReference type="ARBA" id="ARBA00009704"/>
    </source>
</evidence>
<feature type="compositionally biased region" description="Low complexity" evidence="7">
    <location>
        <begin position="142"/>
        <end position="178"/>
    </location>
</feature>
<evidence type="ECO:0000256" key="3">
    <source>
        <dbReference type="ARBA" id="ARBA00023015"/>
    </source>
</evidence>
<sequence length="813" mass="87856">MRSPFPSAAQAYAESVDSATASRHHPDARLTILPLPSLAALYPLEHSSLPSSLSPPPQPHRPPPLHALPLPDPSNPRFHPYRPAVPPHRLHNHNTAPSSYNSFDSRRQKTPPMPTTSIAPSTGYIGTSMESLLDAIEVHPALSASGSPSRSPSPASHSGYSSTSTGHSSAPTSPGSSPILQKTVTQPSSNKGRMAISLLLDNNDDHHDRIPSPQPQQHQRRPSPTKPKRKSLSPIPDISKRKWSNLSSANFEEERNAKIRRSIQDHVSAQARQSAKMHTVANNVSGGVVSRQSFDSMDPSTRYQMTTICCLHASVAQKSYGAEKRFLCPPPIVHIQAPQDGAAHSGLSSKPQVTMSVICDSGDNANVLGQRATLEDDNTGAFRYLYVTGSAKAKSFQLKLKVYGRACLPNGFVSNDSMTRGSEAEESAAALASMADLPEPYAVFDSAPVAIISKPSKKTAKARNVSSCIVAGSLVSLFNRINSQTVRTKYMSVQDGEFCAKSSSWSAFSFTILSNGPCGAAARFGANANGAKAQQRQQAIQTSTPISYGAEIILTETSTGLKSDRLIVCKVENGRILENATGPICQMQKVALMSTERNDDGQAVYLSAVGNDHQVGRYMDHSTNTKTMLRYQPSTMTGNMDIMKPGSDDFLCWTIVGISKFEYTYFESLPAAVDPESPQPITPFPTLMKNPIYNAASNTLELVVSNFYSKSSSSSSSNEVPMNVWLGSRGPLTTHVIRRNTSNGEDGAMMDQTTLLVDLPQGKHLGVPAEETTLSLPLLFVRDSDGITYNSRAKIVFARSEDSNNERWTVTMA</sequence>
<dbReference type="InterPro" id="IPR037095">
    <property type="entry name" value="RBP-J/Cbf11_DNA-bd_sf"/>
</dbReference>